<sequence length="346" mass="38292">MPTTLVTGANGFVGAAVVNELITQNHKVILAVRTPSSAEGLVSKHPEWPIQDISVDRVADFTVPGVFDEVFHQHPEIDYIVHVAAPLLDDPHNTDFVEHFEKPSVLGNTGLLTSALRYGKNVKAISVTGSINAITLGDQDDVKKRAFGNKDWLPLGREDAIKAQDPYISYCVGKKLAEQATWKFVDEQKPPFSVTNFMPPLIFGPMFQKVPSVAKINFSNRQFHSILNSAKVEGGKVPNTMFPGYIDVRDLAKLQISALTTPSAANKRFVVGHPMLFNQFADALRNDPELHLSSRIGENNDEDSTLTLPRFETNEAEEVFQFKWTNLEKTARDTAIALLEVEALDV</sequence>
<dbReference type="Pfam" id="PF01370">
    <property type="entry name" value="Epimerase"/>
    <property type="match status" value="1"/>
</dbReference>
<evidence type="ECO:0000256" key="1">
    <source>
        <dbReference type="ARBA" id="ARBA00023002"/>
    </source>
</evidence>
<dbReference type="AlphaFoldDB" id="A0AAN6IW64"/>
<dbReference type="InterPro" id="IPR050425">
    <property type="entry name" value="NAD(P)_dehydrat-like"/>
</dbReference>
<evidence type="ECO:0000259" key="3">
    <source>
        <dbReference type="Pfam" id="PF01370"/>
    </source>
</evidence>
<evidence type="ECO:0000313" key="4">
    <source>
        <dbReference type="EMBL" id="KAJ8993300.1"/>
    </source>
</evidence>
<dbReference type="Proteomes" id="UP001161757">
    <property type="component" value="Unassembled WGS sequence"/>
</dbReference>
<evidence type="ECO:0000256" key="2">
    <source>
        <dbReference type="ARBA" id="ARBA00023445"/>
    </source>
</evidence>
<organism evidence="4 5">
    <name type="scientific">Exophiala dermatitidis</name>
    <name type="common">Black yeast-like fungus</name>
    <name type="synonym">Wangiella dermatitidis</name>
    <dbReference type="NCBI Taxonomy" id="5970"/>
    <lineage>
        <taxon>Eukaryota</taxon>
        <taxon>Fungi</taxon>
        <taxon>Dikarya</taxon>
        <taxon>Ascomycota</taxon>
        <taxon>Pezizomycotina</taxon>
        <taxon>Eurotiomycetes</taxon>
        <taxon>Chaetothyriomycetidae</taxon>
        <taxon>Chaetothyriales</taxon>
        <taxon>Herpotrichiellaceae</taxon>
        <taxon>Exophiala</taxon>
    </lineage>
</organism>
<evidence type="ECO:0000313" key="5">
    <source>
        <dbReference type="Proteomes" id="UP001161757"/>
    </source>
</evidence>
<protein>
    <submittedName>
        <fullName evidence="4">Methylglyoxal reductase (NADPH-dependent) gre2</fullName>
        <ecNumber evidence="4">1.1.1.283</ecNumber>
    </submittedName>
</protein>
<dbReference type="GO" id="GO:0043892">
    <property type="term" value="F:methylglyoxal reductase (NADPH) activity"/>
    <property type="evidence" value="ECO:0007669"/>
    <property type="project" value="UniProtKB-EC"/>
</dbReference>
<dbReference type="EC" id="1.1.1.283" evidence="4"/>
<keyword evidence="1 4" id="KW-0560">Oxidoreductase</keyword>
<proteinExistence type="inferred from homology"/>
<dbReference type="Gene3D" id="3.40.50.720">
    <property type="entry name" value="NAD(P)-binding Rossmann-like Domain"/>
    <property type="match status" value="1"/>
</dbReference>
<dbReference type="InterPro" id="IPR001509">
    <property type="entry name" value="Epimerase_deHydtase"/>
</dbReference>
<dbReference type="PANTHER" id="PTHR10366">
    <property type="entry name" value="NAD DEPENDENT EPIMERASE/DEHYDRATASE"/>
    <property type="match status" value="1"/>
</dbReference>
<comment type="similarity">
    <text evidence="2">Belongs to the NAD(P)-dependent epimerase/dehydratase family. Dihydroflavonol-4-reductase subfamily.</text>
</comment>
<reference evidence="4" key="1">
    <citation type="submission" date="2023-01" db="EMBL/GenBank/DDBJ databases">
        <title>Exophiala dermititidis isolated from Cystic Fibrosis Patient.</title>
        <authorList>
            <person name="Kurbessoian T."/>
            <person name="Crocker A."/>
            <person name="Murante D."/>
            <person name="Hogan D.A."/>
            <person name="Stajich J.E."/>
        </authorList>
    </citation>
    <scope>NUCLEOTIDE SEQUENCE</scope>
    <source>
        <strain evidence="4">Ex8</strain>
    </source>
</reference>
<dbReference type="SUPFAM" id="SSF51735">
    <property type="entry name" value="NAD(P)-binding Rossmann-fold domains"/>
    <property type="match status" value="1"/>
</dbReference>
<accession>A0AAN6IW64</accession>
<dbReference type="PANTHER" id="PTHR10366:SF814">
    <property type="entry name" value="NAD-DEPENDENT EPIMERASE_DEHYDRATASE DOMAIN-CONTAINING PROTEIN"/>
    <property type="match status" value="1"/>
</dbReference>
<dbReference type="InterPro" id="IPR036291">
    <property type="entry name" value="NAD(P)-bd_dom_sf"/>
</dbReference>
<comment type="caution">
    <text evidence="4">The sequence shown here is derived from an EMBL/GenBank/DDBJ whole genome shotgun (WGS) entry which is preliminary data.</text>
</comment>
<gene>
    <name evidence="4" type="primary">GRE2_2</name>
    <name evidence="4" type="ORF">HRR80_003325</name>
</gene>
<name>A0AAN6IW64_EXODE</name>
<feature type="domain" description="NAD-dependent epimerase/dehydratase" evidence="3">
    <location>
        <begin position="5"/>
        <end position="272"/>
    </location>
</feature>
<dbReference type="EMBL" id="JAJGCB010000004">
    <property type="protein sequence ID" value="KAJ8993300.1"/>
    <property type="molecule type" value="Genomic_DNA"/>
</dbReference>